<dbReference type="VEuPathDB" id="FungiDB:EYZ11_010763"/>
<dbReference type="STRING" id="1220188.A0A4S3J4U4"/>
<dbReference type="AlphaFoldDB" id="A0A4S3J4U4"/>
<dbReference type="EMBL" id="SOSA01000604">
    <property type="protein sequence ID" value="THC89785.1"/>
    <property type="molecule type" value="Genomic_DNA"/>
</dbReference>
<reference evidence="1 2" key="1">
    <citation type="submission" date="2019-03" db="EMBL/GenBank/DDBJ databases">
        <title>The genome sequence of a newly discovered highly antifungal drug resistant Aspergillus species, Aspergillus tanneri NIH 1004.</title>
        <authorList>
            <person name="Mounaud S."/>
            <person name="Singh I."/>
            <person name="Joardar V."/>
            <person name="Pakala S."/>
            <person name="Pakala S."/>
            <person name="Venepally P."/>
            <person name="Hoover J."/>
            <person name="Nierman W."/>
            <person name="Chung J."/>
            <person name="Losada L."/>
        </authorList>
    </citation>
    <scope>NUCLEOTIDE SEQUENCE [LARGE SCALE GENOMIC DNA]</scope>
    <source>
        <strain evidence="1 2">NIH1004</strain>
    </source>
</reference>
<sequence length="98" mass="11896">MWTWGTWKGCPDSQYLISPNTFPTVDAPRFWIDEQCDEFRSEKGPIMIASIRISHLYSAWVEYFYRNQATYDCPIPVDRKWRNHRKYWATRQSEVLEK</sequence>
<evidence type="ECO:0000313" key="1">
    <source>
        <dbReference type="EMBL" id="THC89785.1"/>
    </source>
</evidence>
<comment type="caution">
    <text evidence="1">The sequence shown here is derived from an EMBL/GenBank/DDBJ whole genome shotgun (WGS) entry which is preliminary data.</text>
</comment>
<accession>A0A4S3J4U4</accession>
<keyword evidence="2" id="KW-1185">Reference proteome</keyword>
<protein>
    <submittedName>
        <fullName evidence="1">Uncharacterized protein</fullName>
    </submittedName>
</protein>
<gene>
    <name evidence="1" type="ORF">EYZ11_010763</name>
</gene>
<evidence type="ECO:0000313" key="2">
    <source>
        <dbReference type="Proteomes" id="UP000308092"/>
    </source>
</evidence>
<dbReference type="Proteomes" id="UP000308092">
    <property type="component" value="Unassembled WGS sequence"/>
</dbReference>
<organism evidence="1 2">
    <name type="scientific">Aspergillus tanneri</name>
    <dbReference type="NCBI Taxonomy" id="1220188"/>
    <lineage>
        <taxon>Eukaryota</taxon>
        <taxon>Fungi</taxon>
        <taxon>Dikarya</taxon>
        <taxon>Ascomycota</taxon>
        <taxon>Pezizomycotina</taxon>
        <taxon>Eurotiomycetes</taxon>
        <taxon>Eurotiomycetidae</taxon>
        <taxon>Eurotiales</taxon>
        <taxon>Aspergillaceae</taxon>
        <taxon>Aspergillus</taxon>
        <taxon>Aspergillus subgen. Circumdati</taxon>
    </lineage>
</organism>
<proteinExistence type="predicted"/>
<name>A0A4S3J4U4_9EURO</name>